<dbReference type="AlphaFoldDB" id="A0A448WJD9"/>
<sequence>MDLTHCFPGHSDEALDTKSFPFESTEDLDQPPKMSKLNEGMITPILNIEEEDISGSEEHSETILENVFIESFHDVSSCILECSDHPISVNIPHESESWISGPIEQSPQSVEGEMTGREKDIDLCVKIESSSSSSLAPGKSCSSGTNHSGYGKNITLNSHTLLVFTPFKAL</sequence>
<evidence type="ECO:0000256" key="1">
    <source>
        <dbReference type="SAM" id="MobiDB-lite"/>
    </source>
</evidence>
<protein>
    <submittedName>
        <fullName evidence="2">Uncharacterized protein</fullName>
    </submittedName>
</protein>
<evidence type="ECO:0000313" key="2">
    <source>
        <dbReference type="EMBL" id="VEL13181.1"/>
    </source>
</evidence>
<feature type="region of interest" description="Disordered" evidence="1">
    <location>
        <begin position="14"/>
        <end position="37"/>
    </location>
</feature>
<name>A0A448WJD9_9PLAT</name>
<keyword evidence="3" id="KW-1185">Reference proteome</keyword>
<accession>A0A448WJD9</accession>
<reference evidence="2" key="1">
    <citation type="submission" date="2018-11" db="EMBL/GenBank/DDBJ databases">
        <authorList>
            <consortium name="Pathogen Informatics"/>
        </authorList>
    </citation>
    <scope>NUCLEOTIDE SEQUENCE</scope>
</reference>
<dbReference type="EMBL" id="CAAALY010016966">
    <property type="protein sequence ID" value="VEL13181.1"/>
    <property type="molecule type" value="Genomic_DNA"/>
</dbReference>
<dbReference type="Proteomes" id="UP000784294">
    <property type="component" value="Unassembled WGS sequence"/>
</dbReference>
<proteinExistence type="predicted"/>
<organism evidence="2 3">
    <name type="scientific">Protopolystoma xenopodis</name>
    <dbReference type="NCBI Taxonomy" id="117903"/>
    <lineage>
        <taxon>Eukaryota</taxon>
        <taxon>Metazoa</taxon>
        <taxon>Spiralia</taxon>
        <taxon>Lophotrochozoa</taxon>
        <taxon>Platyhelminthes</taxon>
        <taxon>Monogenea</taxon>
        <taxon>Polyopisthocotylea</taxon>
        <taxon>Polystomatidea</taxon>
        <taxon>Polystomatidae</taxon>
        <taxon>Protopolystoma</taxon>
    </lineage>
</organism>
<evidence type="ECO:0000313" key="3">
    <source>
        <dbReference type="Proteomes" id="UP000784294"/>
    </source>
</evidence>
<gene>
    <name evidence="2" type="ORF">PXEA_LOCUS6621</name>
</gene>
<comment type="caution">
    <text evidence="2">The sequence shown here is derived from an EMBL/GenBank/DDBJ whole genome shotgun (WGS) entry which is preliminary data.</text>
</comment>